<dbReference type="EMBL" id="CM026427">
    <property type="protein sequence ID" value="KAG0570098.1"/>
    <property type="molecule type" value="Genomic_DNA"/>
</dbReference>
<proteinExistence type="predicted"/>
<sequence>MHLQNTQYNSSLDGTNLNDCSFLMKLRYIPADKKLTLLSSTRQTTGTCKIERVHELLNEKTVAPSTK</sequence>
<keyword evidence="2" id="KW-1185">Reference proteome</keyword>
<accession>A0A8T0HHF0</accession>
<comment type="caution">
    <text evidence="1">The sequence shown here is derived from an EMBL/GenBank/DDBJ whole genome shotgun (WGS) entry which is preliminary data.</text>
</comment>
<evidence type="ECO:0000313" key="2">
    <source>
        <dbReference type="Proteomes" id="UP000822688"/>
    </source>
</evidence>
<evidence type="ECO:0000313" key="1">
    <source>
        <dbReference type="EMBL" id="KAG0570098.1"/>
    </source>
</evidence>
<gene>
    <name evidence="1" type="ORF">KC19_6G138300</name>
</gene>
<reference evidence="1 2" key="1">
    <citation type="submission" date="2020-06" db="EMBL/GenBank/DDBJ databases">
        <title>WGS assembly of Ceratodon purpureus strain R40.</title>
        <authorList>
            <person name="Carey S.B."/>
            <person name="Jenkins J."/>
            <person name="Shu S."/>
            <person name="Lovell J.T."/>
            <person name="Sreedasyam A."/>
            <person name="Maumus F."/>
            <person name="Tiley G.P."/>
            <person name="Fernandez-Pozo N."/>
            <person name="Barry K."/>
            <person name="Chen C."/>
            <person name="Wang M."/>
            <person name="Lipzen A."/>
            <person name="Daum C."/>
            <person name="Saski C.A."/>
            <person name="Payton A.C."/>
            <person name="Mcbreen J.C."/>
            <person name="Conrad R.E."/>
            <person name="Kollar L.M."/>
            <person name="Olsson S."/>
            <person name="Huttunen S."/>
            <person name="Landis J.B."/>
            <person name="Wickett N.J."/>
            <person name="Johnson M.G."/>
            <person name="Rensing S.A."/>
            <person name="Grimwood J."/>
            <person name="Schmutz J."/>
            <person name="Mcdaniel S.F."/>
        </authorList>
    </citation>
    <scope>NUCLEOTIDE SEQUENCE [LARGE SCALE GENOMIC DNA]</scope>
    <source>
        <strain evidence="1 2">R40</strain>
    </source>
</reference>
<name>A0A8T0HHF0_CERPU</name>
<dbReference type="AlphaFoldDB" id="A0A8T0HHF0"/>
<organism evidence="1 2">
    <name type="scientific">Ceratodon purpureus</name>
    <name type="common">Fire moss</name>
    <name type="synonym">Dicranum purpureum</name>
    <dbReference type="NCBI Taxonomy" id="3225"/>
    <lineage>
        <taxon>Eukaryota</taxon>
        <taxon>Viridiplantae</taxon>
        <taxon>Streptophyta</taxon>
        <taxon>Embryophyta</taxon>
        <taxon>Bryophyta</taxon>
        <taxon>Bryophytina</taxon>
        <taxon>Bryopsida</taxon>
        <taxon>Dicranidae</taxon>
        <taxon>Pseudoditrichales</taxon>
        <taxon>Ditrichaceae</taxon>
        <taxon>Ceratodon</taxon>
    </lineage>
</organism>
<protein>
    <submittedName>
        <fullName evidence="1">Uncharacterized protein</fullName>
    </submittedName>
</protein>
<dbReference type="Proteomes" id="UP000822688">
    <property type="component" value="Chromosome 6"/>
</dbReference>